<dbReference type="AlphaFoldDB" id="C9LU93"/>
<comment type="caution">
    <text evidence="1">The sequence shown here is derived from an EMBL/GenBank/DDBJ whole genome shotgun (WGS) entry which is preliminary data.</text>
</comment>
<dbReference type="RefSeq" id="WP_006192092.1">
    <property type="nucleotide sequence ID" value="NC_015437.1"/>
</dbReference>
<organism evidence="1 2">
    <name type="scientific">Selenomonas sputigena (strain ATCC 35185 / DSM 20758 / CCUG 44933 / VPI D19B-28)</name>
    <dbReference type="NCBI Taxonomy" id="546271"/>
    <lineage>
        <taxon>Bacteria</taxon>
        <taxon>Bacillati</taxon>
        <taxon>Bacillota</taxon>
        <taxon>Negativicutes</taxon>
        <taxon>Selenomonadales</taxon>
        <taxon>Selenomonadaceae</taxon>
        <taxon>Selenomonas</taxon>
    </lineage>
</organism>
<name>C9LU93_SELS3</name>
<proteinExistence type="predicted"/>
<accession>C9LU93</accession>
<dbReference type="EMBL" id="ACKP02000015">
    <property type="protein sequence ID" value="EEX77624.1"/>
    <property type="molecule type" value="Genomic_DNA"/>
</dbReference>
<gene>
    <name evidence="1" type="ORF">SELSPUOL_00900</name>
</gene>
<protein>
    <submittedName>
        <fullName evidence="1">Uncharacterized protein</fullName>
    </submittedName>
</protein>
<reference evidence="1 2" key="1">
    <citation type="submission" date="2009-09" db="EMBL/GenBank/DDBJ databases">
        <authorList>
            <person name="Weinstock G."/>
            <person name="Sodergren E."/>
            <person name="Clifton S."/>
            <person name="Fulton L."/>
            <person name="Fulton B."/>
            <person name="Courtney L."/>
            <person name="Fronick C."/>
            <person name="Harrison M."/>
            <person name="Strong C."/>
            <person name="Farmer C."/>
            <person name="Delahaunty K."/>
            <person name="Markovic C."/>
            <person name="Hall O."/>
            <person name="Minx P."/>
            <person name="Tomlinson C."/>
            <person name="Mitreva M."/>
            <person name="Nelson J."/>
            <person name="Hou S."/>
            <person name="Wollam A."/>
            <person name="Pepin K.H."/>
            <person name="Johnson M."/>
            <person name="Bhonagiri V."/>
            <person name="Nash W.E."/>
            <person name="Warren W."/>
            <person name="Chinwalla A."/>
            <person name="Mardis E.R."/>
            <person name="Wilson R.K."/>
        </authorList>
    </citation>
    <scope>NUCLEOTIDE SEQUENCE [LARGE SCALE GENOMIC DNA]</scope>
    <source>
        <strain evidence="2">ATCC 35185 / DSM 20758 / VPI D19B-28</strain>
    </source>
</reference>
<dbReference type="Pfam" id="PF21829">
    <property type="entry name" value="DUF6889"/>
    <property type="match status" value="1"/>
</dbReference>
<sequence>MYAPVIAERWQQHELWDGTYTFGDLLDMHEILLVEQENRRRAEAYAERERGANT</sequence>
<evidence type="ECO:0000313" key="2">
    <source>
        <dbReference type="Proteomes" id="UP000003505"/>
    </source>
</evidence>
<dbReference type="InterPro" id="IPR054182">
    <property type="entry name" value="DUF6889"/>
</dbReference>
<evidence type="ECO:0000313" key="1">
    <source>
        <dbReference type="EMBL" id="EEX77624.1"/>
    </source>
</evidence>
<dbReference type="Proteomes" id="UP000003505">
    <property type="component" value="Unassembled WGS sequence"/>
</dbReference>